<accession>A0A1G8Y408</accession>
<reference evidence="3 4" key="1">
    <citation type="submission" date="2016-10" db="EMBL/GenBank/DDBJ databases">
        <authorList>
            <person name="de Groot N.N."/>
        </authorList>
    </citation>
    <scope>NUCLEOTIDE SEQUENCE [LARGE SCALE GENOMIC DNA]</scope>
    <source>
        <strain evidence="3 4">DSM 25186</strain>
    </source>
</reference>
<dbReference type="InterPro" id="IPR008207">
    <property type="entry name" value="Sig_transdc_His_kin_Hpt_dom"/>
</dbReference>
<dbReference type="GO" id="GO:0004672">
    <property type="term" value="F:protein kinase activity"/>
    <property type="evidence" value="ECO:0007669"/>
    <property type="project" value="UniProtKB-ARBA"/>
</dbReference>
<dbReference type="PROSITE" id="PS50894">
    <property type="entry name" value="HPT"/>
    <property type="match status" value="1"/>
</dbReference>
<feature type="domain" description="HPt" evidence="2">
    <location>
        <begin position="19"/>
        <end position="119"/>
    </location>
</feature>
<sequence length="121" mass="14066">MSIGSHADFSYYEQIFGRNPERYRRVLHLLQEELSDYFQSIRQSYLQGDAQGLRRNIHRLNPQLDMLQLSALRQSIDELGRTTTASMHVKDQLSSNLHQCFVQLQDDIARKIAQLSSEPTT</sequence>
<organism evidence="3 4">
    <name type="scientific">Catalinimonas alkaloidigena</name>
    <dbReference type="NCBI Taxonomy" id="1075417"/>
    <lineage>
        <taxon>Bacteria</taxon>
        <taxon>Pseudomonadati</taxon>
        <taxon>Bacteroidota</taxon>
        <taxon>Cytophagia</taxon>
        <taxon>Cytophagales</taxon>
        <taxon>Catalimonadaceae</taxon>
        <taxon>Catalinimonas</taxon>
    </lineage>
</organism>
<proteinExistence type="predicted"/>
<keyword evidence="4" id="KW-1185">Reference proteome</keyword>
<evidence type="ECO:0000259" key="2">
    <source>
        <dbReference type="PROSITE" id="PS50894"/>
    </source>
</evidence>
<gene>
    <name evidence="3" type="ORF">SAMN05421823_101546</name>
</gene>
<dbReference type="Proteomes" id="UP000198510">
    <property type="component" value="Unassembled WGS sequence"/>
</dbReference>
<dbReference type="AlphaFoldDB" id="A0A1G8Y408"/>
<evidence type="ECO:0000256" key="1">
    <source>
        <dbReference type="PROSITE-ProRule" id="PRU00110"/>
    </source>
</evidence>
<protein>
    <recommendedName>
        <fullName evidence="2">HPt domain-containing protein</fullName>
    </recommendedName>
</protein>
<dbReference type="SUPFAM" id="SSF47226">
    <property type="entry name" value="Histidine-containing phosphotransfer domain, HPT domain"/>
    <property type="match status" value="1"/>
</dbReference>
<dbReference type="EMBL" id="FNFO01000001">
    <property type="protein sequence ID" value="SDJ96835.1"/>
    <property type="molecule type" value="Genomic_DNA"/>
</dbReference>
<evidence type="ECO:0000313" key="4">
    <source>
        <dbReference type="Proteomes" id="UP000198510"/>
    </source>
</evidence>
<evidence type="ECO:0000313" key="3">
    <source>
        <dbReference type="EMBL" id="SDJ96835.1"/>
    </source>
</evidence>
<dbReference type="RefSeq" id="WP_143017074.1">
    <property type="nucleotide sequence ID" value="NZ_FNFO01000001.1"/>
</dbReference>
<feature type="modified residue" description="Phosphohistidine" evidence="1">
    <location>
        <position position="58"/>
    </location>
</feature>
<dbReference type="GO" id="GO:0000160">
    <property type="term" value="P:phosphorelay signal transduction system"/>
    <property type="evidence" value="ECO:0007669"/>
    <property type="project" value="InterPro"/>
</dbReference>
<dbReference type="Gene3D" id="1.20.120.160">
    <property type="entry name" value="HPT domain"/>
    <property type="match status" value="1"/>
</dbReference>
<name>A0A1G8Y408_9BACT</name>
<dbReference type="InterPro" id="IPR036641">
    <property type="entry name" value="HPT_dom_sf"/>
</dbReference>
<keyword evidence="1" id="KW-0597">Phosphoprotein</keyword>